<dbReference type="SMART" id="SM00267">
    <property type="entry name" value="GGDEF"/>
    <property type="match status" value="1"/>
</dbReference>
<keyword evidence="5" id="KW-0472">Membrane</keyword>
<keyword evidence="4" id="KW-0175">Coiled coil</keyword>
<dbReference type="Gene3D" id="3.30.70.270">
    <property type="match status" value="1"/>
</dbReference>
<dbReference type="PANTHER" id="PTHR45138">
    <property type="entry name" value="REGULATORY COMPONENTS OF SENSORY TRANSDUCTION SYSTEM"/>
    <property type="match status" value="1"/>
</dbReference>
<proteinExistence type="predicted"/>
<evidence type="ECO:0000256" key="3">
    <source>
        <dbReference type="ARBA" id="ARBA00034247"/>
    </source>
</evidence>
<evidence type="ECO:0000259" key="6">
    <source>
        <dbReference type="PROSITE" id="PS50887"/>
    </source>
</evidence>
<sequence length="619" mass="71414">MSKCFQTFFALLFFFYGFEALSKSTSTTKLQTKRFAELPAKLEIYKKAVLATYDLKLLPNLKSLEQEAQAVDNKSVQAEALLLVALLKHRYGDYRESLTLNQAALDIAMELRDPGLLIKVYLSIVGLEVSLERFKQANEKMQKIDLLMAKLPAVSRLKAKINLWKSRIYFHQGSYLQALYVLDSAINKSNANKDVFVELLIEKAKVKLRLGEHIQAQNLLDQIAHYNIGNQYQYTQLIIKVLKAKVYLQAGLFVKAILTAQDALKSTFHTRFLEQQAELQHTLASSFAQIQDYQWAHLYLKRFAFTQKALDLQKRNNKLLQLEAKFDFEQQKQQLTLLEKENAIKQQQIMQQKQAIENTALTQQRIILIVVLLFTLLFFMYWRWQSKRTLNILEQQVAERTQELALRNKQLQTLSYTDSLTNSFNRHFLFTHIDEYLPQGNFSESTIMCLIDIDHFKQINDSYGHSAGDVVLKSFVKVLKSTIRQNDVVIRWGGEEFLLIMPNISRKAAAEILERIRLNIEEYDFTANNERISVTASFGFTPIPLVPDKSILDWEQTIELADFCLYLAKNGGRNAWVGATGLVDHEPFDAKSILRDTRALITQRKLKAISNCEDIIKSL</sequence>
<dbReference type="InterPro" id="IPR029787">
    <property type="entry name" value="Nucleotide_cyclase"/>
</dbReference>
<dbReference type="EMBL" id="PPSX01000033">
    <property type="protein sequence ID" value="RZQ53239.1"/>
    <property type="molecule type" value="Genomic_DNA"/>
</dbReference>
<dbReference type="CDD" id="cd01949">
    <property type="entry name" value="GGDEF"/>
    <property type="match status" value="1"/>
</dbReference>
<feature type="coiled-coil region" evidence="4">
    <location>
        <begin position="312"/>
        <end position="355"/>
    </location>
</feature>
<gene>
    <name evidence="7" type="ORF">C1E23_09925</name>
</gene>
<dbReference type="InterPro" id="IPR011990">
    <property type="entry name" value="TPR-like_helical_dom_sf"/>
</dbReference>
<accession>A0A4Q7INV8</accession>
<dbReference type="SUPFAM" id="SSF48452">
    <property type="entry name" value="TPR-like"/>
    <property type="match status" value="1"/>
</dbReference>
<dbReference type="EC" id="2.7.7.65" evidence="2"/>
<dbReference type="InterPro" id="IPR050469">
    <property type="entry name" value="Diguanylate_Cyclase"/>
</dbReference>
<keyword evidence="5" id="KW-1133">Transmembrane helix</keyword>
<organism evidence="7 8">
    <name type="scientific">Pseudoalteromonas phenolica</name>
    <dbReference type="NCBI Taxonomy" id="161398"/>
    <lineage>
        <taxon>Bacteria</taxon>
        <taxon>Pseudomonadati</taxon>
        <taxon>Pseudomonadota</taxon>
        <taxon>Gammaproteobacteria</taxon>
        <taxon>Alteromonadales</taxon>
        <taxon>Pseudoalteromonadaceae</taxon>
        <taxon>Pseudoalteromonas</taxon>
    </lineage>
</organism>
<dbReference type="InterPro" id="IPR000160">
    <property type="entry name" value="GGDEF_dom"/>
</dbReference>
<evidence type="ECO:0000256" key="2">
    <source>
        <dbReference type="ARBA" id="ARBA00012528"/>
    </source>
</evidence>
<name>A0A4Q7INV8_9GAMM</name>
<dbReference type="PROSITE" id="PS50887">
    <property type="entry name" value="GGDEF"/>
    <property type="match status" value="1"/>
</dbReference>
<feature type="transmembrane region" description="Helical" evidence="5">
    <location>
        <begin position="366"/>
        <end position="384"/>
    </location>
</feature>
<comment type="cofactor">
    <cofactor evidence="1">
        <name>Mg(2+)</name>
        <dbReference type="ChEBI" id="CHEBI:18420"/>
    </cofactor>
</comment>
<dbReference type="Gene3D" id="1.25.40.10">
    <property type="entry name" value="Tetratricopeptide repeat domain"/>
    <property type="match status" value="1"/>
</dbReference>
<comment type="caution">
    <text evidence="7">The sequence shown here is derived from an EMBL/GenBank/DDBJ whole genome shotgun (WGS) entry which is preliminary data.</text>
</comment>
<dbReference type="RefSeq" id="WP_130255410.1">
    <property type="nucleotide sequence ID" value="NZ_PPSX01000033.1"/>
</dbReference>
<dbReference type="Proteomes" id="UP000291338">
    <property type="component" value="Unassembled WGS sequence"/>
</dbReference>
<dbReference type="PANTHER" id="PTHR45138:SF9">
    <property type="entry name" value="DIGUANYLATE CYCLASE DGCM-RELATED"/>
    <property type="match status" value="1"/>
</dbReference>
<dbReference type="InterPro" id="IPR043128">
    <property type="entry name" value="Rev_trsase/Diguanyl_cyclase"/>
</dbReference>
<dbReference type="AlphaFoldDB" id="A0A4Q7INV8"/>
<evidence type="ECO:0000256" key="4">
    <source>
        <dbReference type="SAM" id="Coils"/>
    </source>
</evidence>
<dbReference type="GO" id="GO:0052621">
    <property type="term" value="F:diguanylate cyclase activity"/>
    <property type="evidence" value="ECO:0007669"/>
    <property type="project" value="UniProtKB-EC"/>
</dbReference>
<dbReference type="SUPFAM" id="SSF55073">
    <property type="entry name" value="Nucleotide cyclase"/>
    <property type="match status" value="1"/>
</dbReference>
<reference evidence="7 8" key="1">
    <citation type="submission" date="2018-01" db="EMBL/GenBank/DDBJ databases">
        <title>Co-occurrence of chitin degradation, pigmentation and bioactivity in marine Pseudoalteromonas.</title>
        <authorList>
            <person name="Paulsen S."/>
            <person name="Gram L."/>
            <person name="Machado H."/>
        </authorList>
    </citation>
    <scope>NUCLEOTIDE SEQUENCE [LARGE SCALE GENOMIC DNA]</scope>
    <source>
        <strain evidence="7 8">S3898</strain>
    </source>
</reference>
<dbReference type="FunFam" id="3.30.70.270:FF:000001">
    <property type="entry name" value="Diguanylate cyclase domain protein"/>
    <property type="match status" value="1"/>
</dbReference>
<evidence type="ECO:0000256" key="5">
    <source>
        <dbReference type="SAM" id="Phobius"/>
    </source>
</evidence>
<dbReference type="Pfam" id="PF00990">
    <property type="entry name" value="GGDEF"/>
    <property type="match status" value="1"/>
</dbReference>
<keyword evidence="5" id="KW-0812">Transmembrane</keyword>
<feature type="domain" description="GGDEF" evidence="6">
    <location>
        <begin position="444"/>
        <end position="581"/>
    </location>
</feature>
<protein>
    <recommendedName>
        <fullName evidence="2">diguanylate cyclase</fullName>
        <ecNumber evidence="2">2.7.7.65</ecNumber>
    </recommendedName>
</protein>
<evidence type="ECO:0000313" key="7">
    <source>
        <dbReference type="EMBL" id="RZQ53239.1"/>
    </source>
</evidence>
<dbReference type="NCBIfam" id="TIGR00254">
    <property type="entry name" value="GGDEF"/>
    <property type="match status" value="1"/>
</dbReference>
<evidence type="ECO:0000256" key="1">
    <source>
        <dbReference type="ARBA" id="ARBA00001946"/>
    </source>
</evidence>
<comment type="catalytic activity">
    <reaction evidence="3">
        <text>2 GTP = 3',3'-c-di-GMP + 2 diphosphate</text>
        <dbReference type="Rhea" id="RHEA:24898"/>
        <dbReference type="ChEBI" id="CHEBI:33019"/>
        <dbReference type="ChEBI" id="CHEBI:37565"/>
        <dbReference type="ChEBI" id="CHEBI:58805"/>
        <dbReference type="EC" id="2.7.7.65"/>
    </reaction>
</comment>
<evidence type="ECO:0000313" key="8">
    <source>
        <dbReference type="Proteomes" id="UP000291338"/>
    </source>
</evidence>